<sequence>MKRLIKVILVLTLVLVSMMNINCVGPSYAESIDADKYIVDIKIVDISGERAAKFFNGYELIDNKIILKITENAYFDAFRIPNRGYHLKYSKLIIETANIERIKVNNPAVRVAGGVEYRGVENLDKTAAEWEAGIPFVDMGFMHPTAGGQVVFDKDAPPIFTFVTDEGSEFMMTWEAIKVEEEPRLKLTVKPEAGTSVSCDPTVKAGFTDGENYKELKIGDRVSVTAYDGYKSFFSKWNISGMDDNKFKELFGEEITTRDIEFEITKEIFDIAKDNKLTIEAIYYNYTVIDTTETSQEQGEVVTKVLNRNIKAEDGFPLAYRSDDIEFRAVPKEDYAFDRWEFMPPGVVGENTLNPYVNLNKPIIKIKLPNMVVDAMDHKANYHLRVKAVFKEKPRAIERIYDFDDVEYIQGYDKYELPETVKVKYDDGQEGYEIVSWDKAIEDAVLGENIFTGTVSGTDQTVSLKVTIRKIRGIKEEDKVQEVTVYVDSFGGYLVYRLPKTARVILDDNSERIVNIGKWEGNDVYLSDCFIYNKHGIYEAEGIIEGFDERIKFILNVKKESEKDKIMVEFNTNGGSAISSIEVEKGQRIAKPEDPVKAGFKFAGWYIDEELREEFDFNRPITENITLYAKWEKDISTEEPLKITSVELIKDGKTIATGVMKGQKITLKLPKGYDESIIDGQHFLKITGTEGAFLRQERGYDGPIEKWAAGIISNSIMAEQSEKFTIYRDNKSVEYIIEIIAEANEVLEYTVIFNTMGGSVIPPIKVKEGETVPIPKEPTKEGYKFVGWYKDVLYRYEYDFNTIIKDDMELFAKWEKSDNSPKLEEKQEPRITSFSLLGIPGAINHSKETINVYLPFYMDLEYLVPEIKYEGDEIYPDIGMPQNFNKTVYYTVSVKGYGSKTYKVYVDVPRERDRYDRRDRHIYYEPENWYRSLPRSSSGDKDSKDWYEISQEIKKKRLEEERPSLTSQKVRTIAFNEAGRITAQSGSAKRDLSIIQGNDHVEIKLIPMDQNDNIKNQINIPAEVLTNLNELGFDYLKYSTDFIKIKIFPFMDSADGLYLNIKPAPSEKNNDIQSIWAKTKGAGKVFQIETNSTKAGLSFEMKLDKDLPREYIRVVKYNYMKSKFEDISPHKWSVINGHVYVEQVSDGVYGIIYKK</sequence>
<dbReference type="OrthoDB" id="1698971at2"/>
<evidence type="ECO:0000256" key="1">
    <source>
        <dbReference type="ARBA" id="ARBA00004196"/>
    </source>
</evidence>
<dbReference type="InterPro" id="IPR042229">
    <property type="entry name" value="Listeria/Bacterioides_rpt_sf"/>
</dbReference>
<evidence type="ECO:0000259" key="2">
    <source>
        <dbReference type="Pfam" id="PF07532"/>
    </source>
</evidence>
<evidence type="ECO:0000313" key="4">
    <source>
        <dbReference type="Proteomes" id="UP000198828"/>
    </source>
</evidence>
<keyword evidence="4" id="KW-1185">Reference proteome</keyword>
<dbReference type="Gene3D" id="2.60.40.2340">
    <property type="match status" value="1"/>
</dbReference>
<dbReference type="AlphaFoldDB" id="A0A1H2WNW0"/>
<dbReference type="GO" id="GO:0030313">
    <property type="term" value="C:cell envelope"/>
    <property type="evidence" value="ECO:0007669"/>
    <property type="project" value="UniProtKB-SubCell"/>
</dbReference>
<dbReference type="InterPro" id="IPR013378">
    <property type="entry name" value="InlB-like_B-rpt"/>
</dbReference>
<feature type="domain" description="Bacterial Ig-like" evidence="2">
    <location>
        <begin position="412"/>
        <end position="457"/>
    </location>
</feature>
<dbReference type="EMBL" id="FNNG01000004">
    <property type="protein sequence ID" value="SDW82281.1"/>
    <property type="molecule type" value="Genomic_DNA"/>
</dbReference>
<protein>
    <submittedName>
        <fullName evidence="3">Listeria/Bacterioides repeat-containing protein</fullName>
    </submittedName>
</protein>
<reference evidence="3 4" key="1">
    <citation type="submission" date="2016-10" db="EMBL/GenBank/DDBJ databases">
        <authorList>
            <person name="de Groot N.N."/>
        </authorList>
    </citation>
    <scope>NUCLEOTIDE SEQUENCE [LARGE SCALE GENOMIC DNA]</scope>
    <source>
        <strain evidence="3 4">DSM 23310</strain>
    </source>
</reference>
<accession>A0A1H2WNW0</accession>
<evidence type="ECO:0000313" key="3">
    <source>
        <dbReference type="EMBL" id="SDW82281.1"/>
    </source>
</evidence>
<dbReference type="Pfam" id="PF09479">
    <property type="entry name" value="Flg_new"/>
    <property type="match status" value="2"/>
</dbReference>
<name>A0A1H2WNW0_9FIRM</name>
<dbReference type="NCBIfam" id="TIGR02543">
    <property type="entry name" value="List_Bact_rpt"/>
    <property type="match status" value="2"/>
</dbReference>
<dbReference type="RefSeq" id="WP_093751988.1">
    <property type="nucleotide sequence ID" value="NZ_FNNG01000004.1"/>
</dbReference>
<dbReference type="Pfam" id="PF07532">
    <property type="entry name" value="Big_4"/>
    <property type="match status" value="1"/>
</dbReference>
<organism evidence="3 4">
    <name type="scientific">Tepidimicrobium xylanilyticum</name>
    <dbReference type="NCBI Taxonomy" id="1123352"/>
    <lineage>
        <taxon>Bacteria</taxon>
        <taxon>Bacillati</taxon>
        <taxon>Bacillota</taxon>
        <taxon>Tissierellia</taxon>
        <taxon>Tissierellales</taxon>
        <taxon>Tepidimicrobiaceae</taxon>
        <taxon>Tepidimicrobium</taxon>
    </lineage>
</organism>
<gene>
    <name evidence="3" type="ORF">SAMN05660923_01303</name>
</gene>
<dbReference type="Gene3D" id="2.60.40.4270">
    <property type="entry name" value="Listeria-Bacteroides repeat domain"/>
    <property type="match status" value="2"/>
</dbReference>
<dbReference type="InterPro" id="IPR011081">
    <property type="entry name" value="Big_4"/>
</dbReference>
<proteinExistence type="predicted"/>
<comment type="subcellular location">
    <subcellularLocation>
        <location evidence="1">Cell envelope</location>
    </subcellularLocation>
</comment>
<dbReference type="Proteomes" id="UP000198828">
    <property type="component" value="Unassembled WGS sequence"/>
</dbReference>